<accession>A0A444I0X0</accession>
<evidence type="ECO:0000256" key="1">
    <source>
        <dbReference type="SAM" id="MobiDB-lite"/>
    </source>
</evidence>
<dbReference type="AlphaFoldDB" id="A0A444I0X0"/>
<sequence length="173" mass="19218">MGEAAIEVAEQQGSSNNPASANLPAEPGAAMPGSQLPPPPRVAIQLIEDELRSDLEKIPQEARVPMLLRALADTRIRAGHEFVYNRIFGSQISALKALNERGPIPDHDAMREFEPLKTQFPEVYGKYEFGDWAGWLERMSMVTHQNGVYAITPLGRDFLFYLVDTGLTENKPL</sequence>
<feature type="compositionally biased region" description="Polar residues" evidence="1">
    <location>
        <begin position="11"/>
        <end position="20"/>
    </location>
</feature>
<organism evidence="2 3">
    <name type="scientific">Rhizobium leguminosarum</name>
    <dbReference type="NCBI Taxonomy" id="384"/>
    <lineage>
        <taxon>Bacteria</taxon>
        <taxon>Pseudomonadati</taxon>
        <taxon>Pseudomonadota</taxon>
        <taxon>Alphaproteobacteria</taxon>
        <taxon>Hyphomicrobiales</taxon>
        <taxon>Rhizobiaceae</taxon>
        <taxon>Rhizobium/Agrobacterium group</taxon>
        <taxon>Rhizobium</taxon>
    </lineage>
</organism>
<protein>
    <submittedName>
        <fullName evidence="2">Uncharacterized protein</fullName>
    </submittedName>
</protein>
<evidence type="ECO:0000313" key="3">
    <source>
        <dbReference type="Proteomes" id="UP000283817"/>
    </source>
</evidence>
<comment type="caution">
    <text evidence="2">The sequence shown here is derived from an EMBL/GenBank/DDBJ whole genome shotgun (WGS) entry which is preliminary data.</text>
</comment>
<evidence type="ECO:0000313" key="2">
    <source>
        <dbReference type="EMBL" id="RWX30664.1"/>
    </source>
</evidence>
<name>A0A444I0X0_RHILE</name>
<feature type="region of interest" description="Disordered" evidence="1">
    <location>
        <begin position="1"/>
        <end position="39"/>
    </location>
</feature>
<proteinExistence type="predicted"/>
<reference evidence="2 3" key="1">
    <citation type="submission" date="2019-01" db="EMBL/GenBank/DDBJ databases">
        <title>RHIZO-ID as a novel technology for direct rhizobia identification.</title>
        <authorList>
            <person name="De Meyer S.E."/>
        </authorList>
    </citation>
    <scope>NUCLEOTIDE SEQUENCE [LARGE SCALE GENOMIC DNA]</scope>
    <source>
        <strain evidence="2 3">WSM448</strain>
    </source>
</reference>
<dbReference type="Proteomes" id="UP000283817">
    <property type="component" value="Unassembled WGS sequence"/>
</dbReference>
<dbReference type="RefSeq" id="WP_128410827.1">
    <property type="nucleotide sequence ID" value="NZ_SBHX01000035.1"/>
</dbReference>
<gene>
    <name evidence="2" type="ORF">EHI47_14535</name>
</gene>
<dbReference type="EMBL" id="SBHX01000035">
    <property type="protein sequence ID" value="RWX30664.1"/>
    <property type="molecule type" value="Genomic_DNA"/>
</dbReference>